<dbReference type="eggNOG" id="arCOG06738">
    <property type="taxonomic scope" value="Archaea"/>
</dbReference>
<dbReference type="Proteomes" id="UP000009296">
    <property type="component" value="Chromosome"/>
</dbReference>
<dbReference type="KEGG" id="mok:Metok_1317"/>
<organism evidence="1 2">
    <name type="scientific">Methanothermococcus okinawensis (strain DSM 14208 / JCM 11175 / IH1)</name>
    <dbReference type="NCBI Taxonomy" id="647113"/>
    <lineage>
        <taxon>Archaea</taxon>
        <taxon>Methanobacteriati</taxon>
        <taxon>Methanobacteriota</taxon>
        <taxon>Methanomada group</taxon>
        <taxon>Methanococci</taxon>
        <taxon>Methanococcales</taxon>
        <taxon>Methanococcaceae</taxon>
        <taxon>Methanothermococcus</taxon>
    </lineage>
</organism>
<dbReference type="AlphaFoldDB" id="F8ALL3"/>
<dbReference type="HOGENOM" id="CLU_805646_0_0_2"/>
<name>F8ALL3_METOI</name>
<dbReference type="EMBL" id="CP002792">
    <property type="protein sequence ID" value="AEH07283.1"/>
    <property type="molecule type" value="Genomic_DNA"/>
</dbReference>
<accession>F8ALL3</accession>
<dbReference type="eggNOG" id="arCOG03961">
    <property type="taxonomic scope" value="Archaea"/>
</dbReference>
<reference evidence="1" key="1">
    <citation type="submission" date="2011-05" db="EMBL/GenBank/DDBJ databases">
        <title>Complete sequence of chromosome of Methanothermococcus okinawensis IH1.</title>
        <authorList>
            <consortium name="US DOE Joint Genome Institute"/>
            <person name="Lucas S."/>
            <person name="Han J."/>
            <person name="Lapidus A."/>
            <person name="Cheng J.-F."/>
            <person name="Goodwin L."/>
            <person name="Pitluck S."/>
            <person name="Peters L."/>
            <person name="Mikhailova N."/>
            <person name="Held B."/>
            <person name="Han C."/>
            <person name="Tapia R."/>
            <person name="Land M."/>
            <person name="Hauser L."/>
            <person name="Kyrpides N."/>
            <person name="Ivanova N."/>
            <person name="Pagani I."/>
            <person name="Sieprawska-Lupa M."/>
            <person name="Takai K."/>
            <person name="Miyazaki J."/>
            <person name="Whitman W."/>
            <person name="Woyke T."/>
        </authorList>
    </citation>
    <scope>NUCLEOTIDE SEQUENCE</scope>
    <source>
        <strain evidence="1">IH1</strain>
    </source>
</reference>
<sequence length="344" mass="39052">MIFIKNITFFTMVVIFGLFLINSNCAISSIFINPYIPNIDDNITLTGMANPNEDINCQAWFEVNPMVSPPYYGYIMNNVEIPNTPNNFKVIGENVNDLSISVKMGIWVTKSANANSEGIATVSQSNVPTGTYDIKIWGTVKDTSKPIKLKIIASTTVKADDNGNFKYSYKVINAIPKTTILHLTVGNISKNISIAGHKLYLNKGWNAISVPYNSNISFSNNSNIKLIISYGNQKWILNRNNSLNALYGYFIYTKNDTEMNVYYSNKKSNYSRIVYKGYNLIGTTPNNNDWNLRNGNIPINELFKNSNIYYRIISTEGEIYQNNSYLKPFKTYWLFTDKNTTLSR</sequence>
<dbReference type="OrthoDB" id="59577at2157"/>
<dbReference type="RefSeq" id="WP_013867465.1">
    <property type="nucleotide sequence ID" value="NC_015636.1"/>
</dbReference>
<dbReference type="STRING" id="647113.Metok_1317"/>
<protein>
    <submittedName>
        <fullName evidence="1">Uncharacterized protein</fullName>
    </submittedName>
</protein>
<proteinExistence type="predicted"/>
<gene>
    <name evidence="1" type="ordered locus">Metok_1317</name>
</gene>
<evidence type="ECO:0000313" key="2">
    <source>
        <dbReference type="Proteomes" id="UP000009296"/>
    </source>
</evidence>
<keyword evidence="2" id="KW-1185">Reference proteome</keyword>
<evidence type="ECO:0000313" key="1">
    <source>
        <dbReference type="EMBL" id="AEH07283.1"/>
    </source>
</evidence>
<dbReference type="GeneID" id="32173701"/>